<feature type="region of interest" description="Disordered" evidence="1">
    <location>
        <begin position="140"/>
        <end position="199"/>
    </location>
</feature>
<evidence type="ECO:0000256" key="2">
    <source>
        <dbReference type="SAM" id="Phobius"/>
    </source>
</evidence>
<feature type="region of interest" description="Disordered" evidence="1">
    <location>
        <begin position="1"/>
        <end position="30"/>
    </location>
</feature>
<accession>A0AAN7HI58</accession>
<keyword evidence="4" id="KW-1185">Reference proteome</keyword>
<reference evidence="3" key="2">
    <citation type="submission" date="2023-05" db="EMBL/GenBank/DDBJ databases">
        <authorList>
            <consortium name="Lawrence Berkeley National Laboratory"/>
            <person name="Steindorff A."/>
            <person name="Hensen N."/>
            <person name="Bonometti L."/>
            <person name="Westerberg I."/>
            <person name="Brannstrom I.O."/>
            <person name="Guillou S."/>
            <person name="Cros-Aarteil S."/>
            <person name="Calhoun S."/>
            <person name="Haridas S."/>
            <person name="Kuo A."/>
            <person name="Mondo S."/>
            <person name="Pangilinan J."/>
            <person name="Riley R."/>
            <person name="Labutti K."/>
            <person name="Andreopoulos B."/>
            <person name="Lipzen A."/>
            <person name="Chen C."/>
            <person name="Yanf M."/>
            <person name="Daum C."/>
            <person name="Ng V."/>
            <person name="Clum A."/>
            <person name="Ohm R."/>
            <person name="Martin F."/>
            <person name="Silar P."/>
            <person name="Natvig D."/>
            <person name="Lalanne C."/>
            <person name="Gautier V."/>
            <person name="Ament-Velasquez S.L."/>
            <person name="Kruys A."/>
            <person name="Hutchinson M.I."/>
            <person name="Powell A.J."/>
            <person name="Barry K."/>
            <person name="Miller A.N."/>
            <person name="Grigoriev I.V."/>
            <person name="Debuchy R."/>
            <person name="Gladieux P."/>
            <person name="Thoren M.H."/>
            <person name="Johannesson H."/>
        </authorList>
    </citation>
    <scope>NUCLEOTIDE SEQUENCE</scope>
    <source>
        <strain evidence="3">CBS 532.94</strain>
    </source>
</reference>
<protein>
    <submittedName>
        <fullName evidence="3">Uncharacterized protein</fullName>
    </submittedName>
</protein>
<proteinExistence type="predicted"/>
<evidence type="ECO:0000256" key="1">
    <source>
        <dbReference type="SAM" id="MobiDB-lite"/>
    </source>
</evidence>
<feature type="transmembrane region" description="Helical" evidence="2">
    <location>
        <begin position="109"/>
        <end position="127"/>
    </location>
</feature>
<dbReference type="Proteomes" id="UP001303760">
    <property type="component" value="Unassembled WGS sequence"/>
</dbReference>
<feature type="compositionally biased region" description="Basic and acidic residues" evidence="1">
    <location>
        <begin position="154"/>
        <end position="195"/>
    </location>
</feature>
<keyword evidence="2" id="KW-0472">Membrane</keyword>
<keyword evidence="2" id="KW-0812">Transmembrane</keyword>
<feature type="region of interest" description="Disordered" evidence="1">
    <location>
        <begin position="67"/>
        <end position="104"/>
    </location>
</feature>
<evidence type="ECO:0000313" key="3">
    <source>
        <dbReference type="EMBL" id="KAK4241519.1"/>
    </source>
</evidence>
<dbReference type="AlphaFoldDB" id="A0AAN7HI58"/>
<comment type="caution">
    <text evidence="3">The sequence shown here is derived from an EMBL/GenBank/DDBJ whole genome shotgun (WGS) entry which is preliminary data.</text>
</comment>
<name>A0AAN7HI58_9PEZI</name>
<feature type="compositionally biased region" description="Low complexity" evidence="1">
    <location>
        <begin position="144"/>
        <end position="153"/>
    </location>
</feature>
<gene>
    <name evidence="3" type="ORF">C8A03DRAFT_30381</name>
</gene>
<evidence type="ECO:0000313" key="4">
    <source>
        <dbReference type="Proteomes" id="UP001303760"/>
    </source>
</evidence>
<reference evidence="3" key="1">
    <citation type="journal article" date="2023" name="Mol. Phylogenet. Evol.">
        <title>Genome-scale phylogeny and comparative genomics of the fungal order Sordariales.</title>
        <authorList>
            <person name="Hensen N."/>
            <person name="Bonometti L."/>
            <person name="Westerberg I."/>
            <person name="Brannstrom I.O."/>
            <person name="Guillou S."/>
            <person name="Cros-Aarteil S."/>
            <person name="Calhoun S."/>
            <person name="Haridas S."/>
            <person name="Kuo A."/>
            <person name="Mondo S."/>
            <person name="Pangilinan J."/>
            <person name="Riley R."/>
            <person name="LaButti K."/>
            <person name="Andreopoulos B."/>
            <person name="Lipzen A."/>
            <person name="Chen C."/>
            <person name="Yan M."/>
            <person name="Daum C."/>
            <person name="Ng V."/>
            <person name="Clum A."/>
            <person name="Steindorff A."/>
            <person name="Ohm R.A."/>
            <person name="Martin F."/>
            <person name="Silar P."/>
            <person name="Natvig D.O."/>
            <person name="Lalanne C."/>
            <person name="Gautier V."/>
            <person name="Ament-Velasquez S.L."/>
            <person name="Kruys A."/>
            <person name="Hutchinson M.I."/>
            <person name="Powell A.J."/>
            <person name="Barry K."/>
            <person name="Miller A.N."/>
            <person name="Grigoriev I.V."/>
            <person name="Debuchy R."/>
            <person name="Gladieux P."/>
            <person name="Hiltunen Thoren M."/>
            <person name="Johannesson H."/>
        </authorList>
    </citation>
    <scope>NUCLEOTIDE SEQUENCE</scope>
    <source>
        <strain evidence="3">CBS 532.94</strain>
    </source>
</reference>
<organism evidence="3 4">
    <name type="scientific">Achaetomium macrosporum</name>
    <dbReference type="NCBI Taxonomy" id="79813"/>
    <lineage>
        <taxon>Eukaryota</taxon>
        <taxon>Fungi</taxon>
        <taxon>Dikarya</taxon>
        <taxon>Ascomycota</taxon>
        <taxon>Pezizomycotina</taxon>
        <taxon>Sordariomycetes</taxon>
        <taxon>Sordariomycetidae</taxon>
        <taxon>Sordariales</taxon>
        <taxon>Chaetomiaceae</taxon>
        <taxon>Achaetomium</taxon>
    </lineage>
</organism>
<sequence>MIIPLEPTSTRRPGHPPATTAPEDPASVYPRQPQTVSYHYVTLTVSRPSYTQYTTILLGTVTDDNKPGALPDQTSSSAPAAQCCSTTTTTTPSAAAGDGASSDGDSARTALIIVGVLLGIVFVGVLWCCCCGSFPIRGGGRGGWSRSPSPSSSSDRKDRRDLRDRQGLRGLRGSRDRRDRRDHPDQLARLDRDPVRPATQAIPDGYILGLRPVPRRAEGFMPGLGPGQLRRDAFGLKPAPCRDVSMLEPRA</sequence>
<dbReference type="EMBL" id="MU860021">
    <property type="protein sequence ID" value="KAK4241519.1"/>
    <property type="molecule type" value="Genomic_DNA"/>
</dbReference>
<feature type="compositionally biased region" description="Low complexity" evidence="1">
    <location>
        <begin position="73"/>
        <end position="104"/>
    </location>
</feature>
<keyword evidence="2" id="KW-1133">Transmembrane helix</keyword>